<evidence type="ECO:0000313" key="3">
    <source>
        <dbReference type="Proteomes" id="UP000299102"/>
    </source>
</evidence>
<sequence length="141" mass="15988">MGSYQIPMGNSRDDNQSSVASDWPGAGDYSILGIVYVIRMSFPSSCRRRGTLSITPTGVRYLSILWNQYSIIWIEIRSGEADSRYNATRLRRSEFTAQILRYPALPCIRRVPTLRHCDAFLTNFTATKFPALNCSERLANV</sequence>
<dbReference type="Proteomes" id="UP000299102">
    <property type="component" value="Unassembled WGS sequence"/>
</dbReference>
<organism evidence="2 3">
    <name type="scientific">Eumeta variegata</name>
    <name type="common">Bagworm moth</name>
    <name type="synonym">Eumeta japonica</name>
    <dbReference type="NCBI Taxonomy" id="151549"/>
    <lineage>
        <taxon>Eukaryota</taxon>
        <taxon>Metazoa</taxon>
        <taxon>Ecdysozoa</taxon>
        <taxon>Arthropoda</taxon>
        <taxon>Hexapoda</taxon>
        <taxon>Insecta</taxon>
        <taxon>Pterygota</taxon>
        <taxon>Neoptera</taxon>
        <taxon>Endopterygota</taxon>
        <taxon>Lepidoptera</taxon>
        <taxon>Glossata</taxon>
        <taxon>Ditrysia</taxon>
        <taxon>Tineoidea</taxon>
        <taxon>Psychidae</taxon>
        <taxon>Oiketicinae</taxon>
        <taxon>Eumeta</taxon>
    </lineage>
</organism>
<protein>
    <submittedName>
        <fullName evidence="2">Uncharacterized protein</fullName>
    </submittedName>
</protein>
<name>A0A4C1U0A8_EUMVA</name>
<evidence type="ECO:0000256" key="1">
    <source>
        <dbReference type="SAM" id="MobiDB-lite"/>
    </source>
</evidence>
<dbReference type="EMBL" id="BGZK01000111">
    <property type="protein sequence ID" value="GBP19773.1"/>
    <property type="molecule type" value="Genomic_DNA"/>
</dbReference>
<comment type="caution">
    <text evidence="2">The sequence shown here is derived from an EMBL/GenBank/DDBJ whole genome shotgun (WGS) entry which is preliminary data.</text>
</comment>
<keyword evidence="3" id="KW-1185">Reference proteome</keyword>
<reference evidence="2 3" key="1">
    <citation type="journal article" date="2019" name="Commun. Biol.">
        <title>The bagworm genome reveals a unique fibroin gene that provides high tensile strength.</title>
        <authorList>
            <person name="Kono N."/>
            <person name="Nakamura H."/>
            <person name="Ohtoshi R."/>
            <person name="Tomita M."/>
            <person name="Numata K."/>
            <person name="Arakawa K."/>
        </authorList>
    </citation>
    <scope>NUCLEOTIDE SEQUENCE [LARGE SCALE GENOMIC DNA]</scope>
</reference>
<gene>
    <name evidence="2" type="ORF">EVAR_8933_1</name>
</gene>
<accession>A0A4C1U0A8</accession>
<dbReference type="AlphaFoldDB" id="A0A4C1U0A8"/>
<feature type="region of interest" description="Disordered" evidence="1">
    <location>
        <begin position="1"/>
        <end position="20"/>
    </location>
</feature>
<evidence type="ECO:0000313" key="2">
    <source>
        <dbReference type="EMBL" id="GBP19773.1"/>
    </source>
</evidence>
<proteinExistence type="predicted"/>